<reference evidence="2 3" key="1">
    <citation type="submission" date="2018-08" db="EMBL/GenBank/DDBJ databases">
        <title>Murine metabolic-syndrome-specific gut microbial biobank.</title>
        <authorList>
            <person name="Liu C."/>
        </authorList>
    </citation>
    <scope>NUCLEOTIDE SEQUENCE [LARGE SCALE GENOMIC DNA]</scope>
    <source>
        <strain evidence="2 3">28</strain>
    </source>
</reference>
<dbReference type="GO" id="GO:0016810">
    <property type="term" value="F:hydrolase activity, acting on carbon-nitrogen (but not peptide) bonds"/>
    <property type="evidence" value="ECO:0007669"/>
    <property type="project" value="InterPro"/>
</dbReference>
<dbReference type="Proteomes" id="UP000446866">
    <property type="component" value="Unassembled WGS sequence"/>
</dbReference>
<sequence length="278" mass="30994">MFIDINKKRVRQVGVGALAAVLAIGLAAGYRVVKPGEAKKGPEQMTAGSTQATDWGLSFQTEGQPPVGNASSEELAKYDAYYCSDSKEKVLYLTFDAGFENGCTGEILDVLKKEKVPAAFFLVGTYMKENGDLVKRMAKEGHIVGNHTMHHPDMSAITDEAALKEELEGVEKIYKEVTGKEMQKFYRPPQGKFSTSNLEQAKKLGYTTVFWSLAYVDWYVDKQPTREEALEKLLPRTHNGAVILLHSTSKTNAKILQELIKRWKDEGYTFKSLKELGN</sequence>
<dbReference type="CDD" id="cd10948">
    <property type="entry name" value="CE4_BsPdaA_like"/>
    <property type="match status" value="1"/>
</dbReference>
<comment type="caution">
    <text evidence="2">The sequence shown here is derived from an EMBL/GenBank/DDBJ whole genome shotgun (WGS) entry which is preliminary data.</text>
</comment>
<dbReference type="EMBL" id="QXWK01000001">
    <property type="protein sequence ID" value="NBH60414.1"/>
    <property type="molecule type" value="Genomic_DNA"/>
</dbReference>
<evidence type="ECO:0000313" key="3">
    <source>
        <dbReference type="Proteomes" id="UP000446866"/>
    </source>
</evidence>
<proteinExistence type="predicted"/>
<dbReference type="SUPFAM" id="SSF88713">
    <property type="entry name" value="Glycoside hydrolase/deacetylase"/>
    <property type="match status" value="1"/>
</dbReference>
<gene>
    <name evidence="2" type="primary">pdaA</name>
    <name evidence="2" type="ORF">D0435_01825</name>
</gene>
<dbReference type="PANTHER" id="PTHR10587">
    <property type="entry name" value="GLYCOSYL TRANSFERASE-RELATED"/>
    <property type="match status" value="1"/>
</dbReference>
<dbReference type="GO" id="GO:0005975">
    <property type="term" value="P:carbohydrate metabolic process"/>
    <property type="evidence" value="ECO:0007669"/>
    <property type="project" value="InterPro"/>
</dbReference>
<protein>
    <submittedName>
        <fullName evidence="2">Delta-lactam-biosynthetic de-N-acetylase</fullName>
    </submittedName>
</protein>
<evidence type="ECO:0000313" key="2">
    <source>
        <dbReference type="EMBL" id="NBH60414.1"/>
    </source>
</evidence>
<dbReference type="NCBIfam" id="TIGR02884">
    <property type="entry name" value="spore_pdaA"/>
    <property type="match status" value="1"/>
</dbReference>
<feature type="domain" description="NodB homology" evidence="1">
    <location>
        <begin position="89"/>
        <end position="271"/>
    </location>
</feature>
<accession>A0A845QGE6</accession>
<dbReference type="Gene3D" id="3.20.20.370">
    <property type="entry name" value="Glycoside hydrolase/deacetylase"/>
    <property type="match status" value="1"/>
</dbReference>
<organism evidence="2 3">
    <name type="scientific">Anaerotruncus colihominis</name>
    <dbReference type="NCBI Taxonomy" id="169435"/>
    <lineage>
        <taxon>Bacteria</taxon>
        <taxon>Bacillati</taxon>
        <taxon>Bacillota</taxon>
        <taxon>Clostridia</taxon>
        <taxon>Eubacteriales</taxon>
        <taxon>Oscillospiraceae</taxon>
        <taxon>Anaerotruncus</taxon>
    </lineage>
</organism>
<dbReference type="PROSITE" id="PS51677">
    <property type="entry name" value="NODB"/>
    <property type="match status" value="1"/>
</dbReference>
<dbReference type="InterPro" id="IPR014235">
    <property type="entry name" value="Spore_PdaA"/>
</dbReference>
<dbReference type="InterPro" id="IPR050248">
    <property type="entry name" value="Polysacc_deacetylase_ArnD"/>
</dbReference>
<dbReference type="RefSeq" id="WP_160200700.1">
    <property type="nucleotide sequence ID" value="NZ_QXWK01000001.1"/>
</dbReference>
<dbReference type="InterPro" id="IPR011330">
    <property type="entry name" value="Glyco_hydro/deAcase_b/a-brl"/>
</dbReference>
<keyword evidence="3" id="KW-1185">Reference proteome</keyword>
<name>A0A845QGE6_9FIRM</name>
<evidence type="ECO:0000259" key="1">
    <source>
        <dbReference type="PROSITE" id="PS51677"/>
    </source>
</evidence>
<dbReference type="AlphaFoldDB" id="A0A845QGE6"/>
<dbReference type="GO" id="GO:0016020">
    <property type="term" value="C:membrane"/>
    <property type="evidence" value="ECO:0007669"/>
    <property type="project" value="TreeGrafter"/>
</dbReference>
<dbReference type="Pfam" id="PF01522">
    <property type="entry name" value="Polysacc_deac_1"/>
    <property type="match status" value="1"/>
</dbReference>
<dbReference type="PANTHER" id="PTHR10587:SF78">
    <property type="entry name" value="PEPTIDOGLYCAN-N-ACETYLMURAMIC ACID DEACETYLASE PDAA"/>
    <property type="match status" value="1"/>
</dbReference>
<dbReference type="InterPro" id="IPR002509">
    <property type="entry name" value="NODB_dom"/>
</dbReference>